<keyword evidence="5" id="KW-0410">Iron transport</keyword>
<dbReference type="Pfam" id="PF07715">
    <property type="entry name" value="Plug"/>
    <property type="match status" value="1"/>
</dbReference>
<evidence type="ECO:0000256" key="16">
    <source>
        <dbReference type="RuleBase" id="RU003357"/>
    </source>
</evidence>
<dbReference type="SUPFAM" id="SSF56935">
    <property type="entry name" value="Porins"/>
    <property type="match status" value="1"/>
</dbReference>
<dbReference type="InterPro" id="IPR000531">
    <property type="entry name" value="Beta-barrel_TonB"/>
</dbReference>
<dbReference type="GO" id="GO:0009279">
    <property type="term" value="C:cell outer membrane"/>
    <property type="evidence" value="ECO:0007669"/>
    <property type="project" value="UniProtKB-SubCell"/>
</dbReference>
<evidence type="ECO:0000313" key="20">
    <source>
        <dbReference type="EMBL" id="ABF80756.1"/>
    </source>
</evidence>
<evidence type="ECO:0000256" key="10">
    <source>
        <dbReference type="ARBA" id="ARBA00023077"/>
    </source>
</evidence>
<reference evidence="20" key="1">
    <citation type="submission" date="2006-05" db="EMBL/GenBank/DDBJ databases">
        <title>Complete sequence of chromosome 3 of Burkholderia cenocepacia AU 1054.</title>
        <authorList>
            <consortium name="US DOE Joint Genome Institute"/>
            <person name="Copeland A."/>
            <person name="Lucas S."/>
            <person name="Lapidus A."/>
            <person name="Barry K."/>
            <person name="Detter J.C."/>
            <person name="Glavina del Rio T."/>
            <person name="Hammon N."/>
            <person name="Israni S."/>
            <person name="Dalin E."/>
            <person name="Tice H."/>
            <person name="Pitluck S."/>
            <person name="Chain P."/>
            <person name="Malfatti S."/>
            <person name="Shin M."/>
            <person name="Vergez L."/>
            <person name="Schmutz J."/>
            <person name="Larimer F."/>
            <person name="Land M."/>
            <person name="Hauser L."/>
            <person name="Kyrpides N."/>
            <person name="Lykidis A."/>
            <person name="LiPuma J.J."/>
            <person name="Konstantinidis K."/>
            <person name="Tiedje J.M."/>
            <person name="Richardson P."/>
        </authorList>
    </citation>
    <scope>NUCLEOTIDE SEQUENCE [LARGE SCALE GENOMIC DNA]</scope>
    <source>
        <strain evidence="20">AU 1054</strain>
    </source>
</reference>
<dbReference type="EMBL" id="CP000380">
    <property type="protein sequence ID" value="ABF80756.1"/>
    <property type="molecule type" value="Genomic_DNA"/>
</dbReference>
<accession>A0A0H2Y0D6</accession>
<comment type="subcellular location">
    <subcellularLocation>
        <location evidence="1 14">Cell outer membrane</location>
        <topology evidence="1 14">Multi-pass membrane protein</topology>
    </subcellularLocation>
</comment>
<keyword evidence="6 14" id="KW-0812">Transmembrane</keyword>
<dbReference type="InterPro" id="IPR010917">
    <property type="entry name" value="TonB_rcpt_CS"/>
</dbReference>
<evidence type="ECO:0000256" key="9">
    <source>
        <dbReference type="ARBA" id="ARBA00023065"/>
    </source>
</evidence>
<keyword evidence="7" id="KW-0732">Signal</keyword>
<dbReference type="InterPro" id="IPR039426">
    <property type="entry name" value="TonB-dep_rcpt-like"/>
</dbReference>
<dbReference type="InterPro" id="IPR010105">
    <property type="entry name" value="TonB_sidphr_rcpt"/>
</dbReference>
<dbReference type="GO" id="GO:0015344">
    <property type="term" value="F:siderophore uptake transmembrane transporter activity"/>
    <property type="evidence" value="ECO:0007669"/>
    <property type="project" value="TreeGrafter"/>
</dbReference>
<keyword evidence="3 14" id="KW-0813">Transport</keyword>
<dbReference type="Gene3D" id="2.40.170.20">
    <property type="entry name" value="TonB-dependent receptor, beta-barrel domain"/>
    <property type="match status" value="1"/>
</dbReference>
<organism evidence="20">
    <name type="scientific">Burkholderia orbicola (strain AU 1054)</name>
    <dbReference type="NCBI Taxonomy" id="331271"/>
    <lineage>
        <taxon>Bacteria</taxon>
        <taxon>Pseudomonadati</taxon>
        <taxon>Pseudomonadota</taxon>
        <taxon>Betaproteobacteria</taxon>
        <taxon>Burkholderiales</taxon>
        <taxon>Burkholderiaceae</taxon>
        <taxon>Burkholderia</taxon>
        <taxon>Burkholderia cepacia complex</taxon>
        <taxon>Burkholderia orbicola</taxon>
    </lineage>
</organism>
<evidence type="ECO:0000259" key="18">
    <source>
        <dbReference type="Pfam" id="PF00593"/>
    </source>
</evidence>
<dbReference type="AlphaFoldDB" id="A0A0H2Y0D6"/>
<evidence type="ECO:0000256" key="6">
    <source>
        <dbReference type="ARBA" id="ARBA00022692"/>
    </source>
</evidence>
<dbReference type="PROSITE" id="PS52016">
    <property type="entry name" value="TONB_DEPENDENT_REC_3"/>
    <property type="match status" value="1"/>
</dbReference>
<dbReference type="HOGENOM" id="CLU_008287_22_0_4"/>
<dbReference type="PROSITE" id="PS01156">
    <property type="entry name" value="TONB_DEPENDENT_REC_2"/>
    <property type="match status" value="1"/>
</dbReference>
<dbReference type="InterPro" id="IPR036942">
    <property type="entry name" value="Beta-barrel_TonB_sf"/>
</dbReference>
<dbReference type="GO" id="GO:0038023">
    <property type="term" value="F:signaling receptor activity"/>
    <property type="evidence" value="ECO:0007669"/>
    <property type="project" value="InterPro"/>
</dbReference>
<evidence type="ECO:0000256" key="15">
    <source>
        <dbReference type="PROSITE-ProRule" id="PRU10144"/>
    </source>
</evidence>
<keyword evidence="4 14" id="KW-1134">Transmembrane beta strand</keyword>
<keyword evidence="13 14" id="KW-0998">Cell outer membrane</keyword>
<keyword evidence="12 20" id="KW-0675">Receptor</keyword>
<evidence type="ECO:0000256" key="17">
    <source>
        <dbReference type="SAM" id="MobiDB-lite"/>
    </source>
</evidence>
<evidence type="ECO:0000259" key="19">
    <source>
        <dbReference type="Pfam" id="PF07715"/>
    </source>
</evidence>
<feature type="domain" description="TonB-dependent receptor-like beta-barrel" evidence="18">
    <location>
        <begin position="306"/>
        <end position="742"/>
    </location>
</feature>
<dbReference type="Pfam" id="PF00593">
    <property type="entry name" value="TonB_dep_Rec_b-barrel"/>
    <property type="match status" value="1"/>
</dbReference>
<keyword evidence="8" id="KW-0408">Iron</keyword>
<name>A0A0H2Y0D6_BURO1</name>
<evidence type="ECO:0000256" key="8">
    <source>
        <dbReference type="ARBA" id="ARBA00023004"/>
    </source>
</evidence>
<evidence type="ECO:0000256" key="3">
    <source>
        <dbReference type="ARBA" id="ARBA00022448"/>
    </source>
</evidence>
<dbReference type="CDD" id="cd01347">
    <property type="entry name" value="ligand_gated_channel"/>
    <property type="match status" value="1"/>
</dbReference>
<protein>
    <submittedName>
        <fullName evidence="20">TonB-dependent siderophore receptor</fullName>
    </submittedName>
</protein>
<dbReference type="GO" id="GO:0015891">
    <property type="term" value="P:siderophore transport"/>
    <property type="evidence" value="ECO:0007669"/>
    <property type="project" value="InterPro"/>
</dbReference>
<sequence length="772" mass="82869">MILVYVRLRRSIKNVRDSTDASRRPDSDLPPWDGSTTTPDLRPMSTLSLPVRRLTRIAFGIALACTFPAAARAQQATSAAVNANAASDATMLPSINVTGAAEPLPGDLAPTYAGGQVARGADFGVLGRQKASDVPFSMTTYTSKLIEDQQARTLADVLDNDPAVRSASGYGNFSQVFVIRGFELAGDDVSLNGLYGVTPRQLVQTDAVERVDVFKGANAFLNGASPNGSAVGGGVNLQLKRADDKPLTRVTVDGATSGSLGTHVDIGRRFGSEGQFGVRVNQSISGGDTAVDDERRRSNVTAVSLDWRGDKLRLSGDFLYQRQRIDNGRPVVLVSGDQLPAVPSATHNYAQPWSFSELEDTVGIVRAEYDFLPAWTAYVSAGARHTNEHGDYYTPTYSSSGTTGSRLSVPHKEDAQSAEAGVRGRFTTGPVSHFVTAGASFIRIDSQSAYTMSNAFPTTLYDPAPIASPPTAYTGGDMNDPGTVTKTWLRSLAVSDTLGFLDDRVLFTIGARRQSISVDNFSYTGAVTGVYSDAITTPVLGLVVKPWRNVSIFANRSEALAQGEIAPNTARNAGQALSPYRSKQYEAGIRYDTDKYGASLALFQIEKPMAYTDPATNLFGADGTQRHRGIETAVYGEPWKGVRLIAGATYLNATLQNTAGGANDGHRPIGVPSFLLNAGAEYDVPMLRGLTLTARWLHTGPQYLDVANTMSIQAWDRFDLGARYATNVFGKKTTLRATVRNVANKSYWSSTIGGYLTQGDPRSVWLSMTTDF</sequence>
<feature type="region of interest" description="Disordered" evidence="17">
    <location>
        <begin position="15"/>
        <end position="44"/>
    </location>
</feature>
<feature type="domain" description="TonB-dependent receptor plug" evidence="19">
    <location>
        <begin position="131"/>
        <end position="226"/>
    </location>
</feature>
<evidence type="ECO:0000256" key="7">
    <source>
        <dbReference type="ARBA" id="ARBA00022729"/>
    </source>
</evidence>
<dbReference type="InterPro" id="IPR037066">
    <property type="entry name" value="Plug_dom_sf"/>
</dbReference>
<evidence type="ECO:0000256" key="1">
    <source>
        <dbReference type="ARBA" id="ARBA00004571"/>
    </source>
</evidence>
<evidence type="ECO:0000256" key="5">
    <source>
        <dbReference type="ARBA" id="ARBA00022496"/>
    </source>
</evidence>
<feature type="short sequence motif" description="TonB C-terminal box" evidence="15">
    <location>
        <begin position="755"/>
        <end position="772"/>
    </location>
</feature>
<comment type="similarity">
    <text evidence="2 14 16">Belongs to the TonB-dependent receptor family.</text>
</comment>
<evidence type="ECO:0000256" key="13">
    <source>
        <dbReference type="ARBA" id="ARBA00023237"/>
    </source>
</evidence>
<keyword evidence="10 16" id="KW-0798">TonB box</keyword>
<evidence type="ECO:0000256" key="14">
    <source>
        <dbReference type="PROSITE-ProRule" id="PRU01360"/>
    </source>
</evidence>
<keyword evidence="11 14" id="KW-0472">Membrane</keyword>
<evidence type="ECO:0000256" key="2">
    <source>
        <dbReference type="ARBA" id="ARBA00009810"/>
    </source>
</evidence>
<evidence type="ECO:0000256" key="4">
    <source>
        <dbReference type="ARBA" id="ARBA00022452"/>
    </source>
</evidence>
<dbReference type="NCBIfam" id="TIGR01783">
    <property type="entry name" value="TonB-siderophor"/>
    <property type="match status" value="1"/>
</dbReference>
<feature type="compositionally biased region" description="Basic and acidic residues" evidence="17">
    <location>
        <begin position="15"/>
        <end position="27"/>
    </location>
</feature>
<evidence type="ECO:0000256" key="12">
    <source>
        <dbReference type="ARBA" id="ARBA00023170"/>
    </source>
</evidence>
<dbReference type="Gene3D" id="2.170.130.10">
    <property type="entry name" value="TonB-dependent receptor, plug domain"/>
    <property type="match status" value="1"/>
</dbReference>
<gene>
    <name evidence="20" type="ordered locus">Bcen_5891</name>
</gene>
<dbReference type="PANTHER" id="PTHR32552">
    <property type="entry name" value="FERRICHROME IRON RECEPTOR-RELATED"/>
    <property type="match status" value="1"/>
</dbReference>
<proteinExistence type="inferred from homology"/>
<dbReference type="InterPro" id="IPR012910">
    <property type="entry name" value="Plug_dom"/>
</dbReference>
<evidence type="ECO:0000256" key="11">
    <source>
        <dbReference type="ARBA" id="ARBA00023136"/>
    </source>
</evidence>
<keyword evidence="9" id="KW-0406">Ion transport</keyword>
<dbReference type="PANTHER" id="PTHR32552:SF82">
    <property type="entry name" value="FCUA PROTEIN"/>
    <property type="match status" value="1"/>
</dbReference>